<evidence type="ECO:0000256" key="1">
    <source>
        <dbReference type="ARBA" id="ARBA00022737"/>
    </source>
</evidence>
<accession>A0A7K3W7K9</accession>
<feature type="repeat" description="ANK" evidence="3">
    <location>
        <begin position="192"/>
        <end position="228"/>
    </location>
</feature>
<dbReference type="RefSeq" id="WP_152731356.1">
    <property type="nucleotide sequence ID" value="NZ_JAABOZ010000009.1"/>
</dbReference>
<dbReference type="PROSITE" id="PS50088">
    <property type="entry name" value="ANK_REPEAT"/>
    <property type="match status" value="3"/>
</dbReference>
<keyword evidence="1" id="KW-0677">Repeat</keyword>
<keyword evidence="5" id="KW-1185">Reference proteome</keyword>
<proteinExistence type="predicted"/>
<dbReference type="PROSITE" id="PS50297">
    <property type="entry name" value="ANK_REP_REGION"/>
    <property type="match status" value="3"/>
</dbReference>
<dbReference type="PANTHER" id="PTHR24198:SF165">
    <property type="entry name" value="ANKYRIN REPEAT-CONTAINING PROTEIN-RELATED"/>
    <property type="match status" value="1"/>
</dbReference>
<dbReference type="EMBL" id="JAAGWK010000002">
    <property type="protein sequence ID" value="NEL52451.1"/>
    <property type="molecule type" value="Genomic_DNA"/>
</dbReference>
<dbReference type="Pfam" id="PF00023">
    <property type="entry name" value="Ank"/>
    <property type="match status" value="1"/>
</dbReference>
<dbReference type="AlphaFoldDB" id="A0A7K3W7K9"/>
<reference evidence="4 5" key="1">
    <citation type="submission" date="2020-02" db="EMBL/GenBank/DDBJ databases">
        <title>The whole genome sequence of CPCC 205119.</title>
        <authorList>
            <person name="Jiang Z."/>
        </authorList>
    </citation>
    <scope>NUCLEOTIDE SEQUENCE [LARGE SCALE GENOMIC DNA]</scope>
    <source>
        <strain evidence="4 5">CPCC 205119</strain>
    </source>
</reference>
<evidence type="ECO:0000256" key="3">
    <source>
        <dbReference type="PROSITE-ProRule" id="PRU00023"/>
    </source>
</evidence>
<evidence type="ECO:0000256" key="2">
    <source>
        <dbReference type="ARBA" id="ARBA00023043"/>
    </source>
</evidence>
<organism evidence="4 5">
    <name type="scientific">Goekera deserti</name>
    <dbReference type="NCBI Taxonomy" id="2497753"/>
    <lineage>
        <taxon>Bacteria</taxon>
        <taxon>Bacillati</taxon>
        <taxon>Actinomycetota</taxon>
        <taxon>Actinomycetes</taxon>
        <taxon>Geodermatophilales</taxon>
        <taxon>Geodermatophilaceae</taxon>
        <taxon>Goekera</taxon>
    </lineage>
</organism>
<dbReference type="Gene3D" id="1.25.40.20">
    <property type="entry name" value="Ankyrin repeat-containing domain"/>
    <property type="match status" value="2"/>
</dbReference>
<dbReference type="SMART" id="SM00248">
    <property type="entry name" value="ANK"/>
    <property type="match status" value="5"/>
</dbReference>
<dbReference type="PRINTS" id="PR01415">
    <property type="entry name" value="ANKYRIN"/>
</dbReference>
<gene>
    <name evidence="4" type="ORF">G1H19_00270</name>
</gene>
<evidence type="ECO:0000313" key="4">
    <source>
        <dbReference type="EMBL" id="NEL52451.1"/>
    </source>
</evidence>
<name>A0A7K3W7K9_9ACTN</name>
<dbReference type="PANTHER" id="PTHR24198">
    <property type="entry name" value="ANKYRIN REPEAT AND PROTEIN KINASE DOMAIN-CONTAINING PROTEIN"/>
    <property type="match status" value="1"/>
</dbReference>
<dbReference type="Proteomes" id="UP000470470">
    <property type="component" value="Unassembled WGS sequence"/>
</dbReference>
<dbReference type="InterPro" id="IPR002110">
    <property type="entry name" value="Ankyrin_rpt"/>
</dbReference>
<evidence type="ECO:0000313" key="5">
    <source>
        <dbReference type="Proteomes" id="UP000470470"/>
    </source>
</evidence>
<dbReference type="SUPFAM" id="SSF48403">
    <property type="entry name" value="Ankyrin repeat"/>
    <property type="match status" value="1"/>
</dbReference>
<dbReference type="InterPro" id="IPR036770">
    <property type="entry name" value="Ankyrin_rpt-contain_sf"/>
</dbReference>
<dbReference type="Pfam" id="PF12796">
    <property type="entry name" value="Ank_2"/>
    <property type="match status" value="2"/>
</dbReference>
<comment type="caution">
    <text evidence="4">The sequence shown here is derived from an EMBL/GenBank/DDBJ whole genome shotgun (WGS) entry which is preliminary data.</text>
</comment>
<feature type="repeat" description="ANK" evidence="3">
    <location>
        <begin position="43"/>
        <end position="75"/>
    </location>
</feature>
<protein>
    <submittedName>
        <fullName evidence="4">Ankyrin repeat domain-containing protein</fullName>
    </submittedName>
</protein>
<feature type="repeat" description="ANK" evidence="3">
    <location>
        <begin position="162"/>
        <end position="190"/>
    </location>
</feature>
<sequence>MTTRMTAARLARLIGAGDLPGVVEAVATSPALLRRTVEHEGTDGWTPLHLAVATGRADLVEALVDAGADLGARTEQGLTPLHVALGRALGLVEVLCRLGAEVDAPTAAWLGDVPRLEMFLDGGSPLLDPVTGTPLLSWAAHGGSVPAVRLLLARGAPAEVGALRTAVLAGRVDVVRVLLAAGADVHDRDAASGQSALHAAVTAPLTDDSARLVQLFLEAGADVDATTSDGATALDITRVAAARQRADSPGGTPEYEALGALLVAHGATH</sequence>
<keyword evidence="2 3" id="KW-0040">ANK repeat</keyword>